<feature type="transmembrane region" description="Helical" evidence="1">
    <location>
        <begin position="12"/>
        <end position="35"/>
    </location>
</feature>
<dbReference type="AlphaFoldDB" id="A0AAW1DB68"/>
<proteinExistence type="predicted"/>
<protein>
    <submittedName>
        <fullName evidence="2">Uncharacterized protein</fullName>
    </submittedName>
</protein>
<keyword evidence="1" id="KW-0472">Membrane</keyword>
<gene>
    <name evidence="2" type="ORF">O3M35_009778</name>
</gene>
<reference evidence="2 3" key="1">
    <citation type="submission" date="2022-12" db="EMBL/GenBank/DDBJ databases">
        <title>Chromosome-level genome assembly of true bugs.</title>
        <authorList>
            <person name="Ma L."/>
            <person name="Li H."/>
        </authorList>
    </citation>
    <scope>NUCLEOTIDE SEQUENCE [LARGE SCALE GENOMIC DNA]</scope>
    <source>
        <strain evidence="2">Lab_2022b</strain>
    </source>
</reference>
<sequence>MHEFWSYTIATVFVLIMTLSTIFIYASCGIFQFIFSFQMSAYLKILQHRLETKGAADKSIYEHHKTVNQ</sequence>
<evidence type="ECO:0000313" key="3">
    <source>
        <dbReference type="Proteomes" id="UP001461498"/>
    </source>
</evidence>
<name>A0AAW1DB68_9HEMI</name>
<accession>A0AAW1DB68</accession>
<organism evidence="2 3">
    <name type="scientific">Rhynocoris fuscipes</name>
    <dbReference type="NCBI Taxonomy" id="488301"/>
    <lineage>
        <taxon>Eukaryota</taxon>
        <taxon>Metazoa</taxon>
        <taxon>Ecdysozoa</taxon>
        <taxon>Arthropoda</taxon>
        <taxon>Hexapoda</taxon>
        <taxon>Insecta</taxon>
        <taxon>Pterygota</taxon>
        <taxon>Neoptera</taxon>
        <taxon>Paraneoptera</taxon>
        <taxon>Hemiptera</taxon>
        <taxon>Heteroptera</taxon>
        <taxon>Panheteroptera</taxon>
        <taxon>Cimicomorpha</taxon>
        <taxon>Reduviidae</taxon>
        <taxon>Harpactorinae</taxon>
        <taxon>Harpactorini</taxon>
        <taxon>Rhynocoris</taxon>
    </lineage>
</organism>
<evidence type="ECO:0000313" key="2">
    <source>
        <dbReference type="EMBL" id="KAK9505794.1"/>
    </source>
</evidence>
<keyword evidence="1" id="KW-0812">Transmembrane</keyword>
<dbReference type="Proteomes" id="UP001461498">
    <property type="component" value="Unassembled WGS sequence"/>
</dbReference>
<evidence type="ECO:0000256" key="1">
    <source>
        <dbReference type="SAM" id="Phobius"/>
    </source>
</evidence>
<comment type="caution">
    <text evidence="2">The sequence shown here is derived from an EMBL/GenBank/DDBJ whole genome shotgun (WGS) entry which is preliminary data.</text>
</comment>
<keyword evidence="3" id="KW-1185">Reference proteome</keyword>
<dbReference type="EMBL" id="JAPXFL010000006">
    <property type="protein sequence ID" value="KAK9505794.1"/>
    <property type="molecule type" value="Genomic_DNA"/>
</dbReference>
<keyword evidence="1" id="KW-1133">Transmembrane helix</keyword>